<evidence type="ECO:0000259" key="4">
    <source>
        <dbReference type="Pfam" id="PF13193"/>
    </source>
</evidence>
<dbReference type="SUPFAM" id="SSF56801">
    <property type="entry name" value="Acetyl-CoA synthetase-like"/>
    <property type="match status" value="1"/>
</dbReference>
<dbReference type="RefSeq" id="WP_088713496.1">
    <property type="nucleotide sequence ID" value="NZ_NFZT01000001.1"/>
</dbReference>
<dbReference type="GO" id="GO:0006631">
    <property type="term" value="P:fatty acid metabolic process"/>
    <property type="evidence" value="ECO:0007669"/>
    <property type="project" value="TreeGrafter"/>
</dbReference>
<dbReference type="GO" id="GO:0031956">
    <property type="term" value="F:medium-chain fatty acid-CoA ligase activity"/>
    <property type="evidence" value="ECO:0007669"/>
    <property type="project" value="TreeGrafter"/>
</dbReference>
<dbReference type="Gene3D" id="3.40.50.12780">
    <property type="entry name" value="N-terminal domain of ligase-like"/>
    <property type="match status" value="1"/>
</dbReference>
<keyword evidence="2 5" id="KW-0436">Ligase</keyword>
<dbReference type="PANTHER" id="PTHR43201:SF5">
    <property type="entry name" value="MEDIUM-CHAIN ACYL-COA LIGASE ACSF2, MITOCHONDRIAL"/>
    <property type="match status" value="1"/>
</dbReference>
<keyword evidence="6" id="KW-1185">Reference proteome</keyword>
<evidence type="ECO:0000256" key="1">
    <source>
        <dbReference type="ARBA" id="ARBA00006432"/>
    </source>
</evidence>
<dbReference type="PANTHER" id="PTHR43201">
    <property type="entry name" value="ACYL-COA SYNTHETASE"/>
    <property type="match status" value="1"/>
</dbReference>
<evidence type="ECO:0000313" key="5">
    <source>
        <dbReference type="EMBL" id="OWV34791.1"/>
    </source>
</evidence>
<accession>A0A219B938</accession>
<sequence>MTTGDALRRGADRAGDMCALVEVSPDNASSLPGAATTDRRWTYRELLADAEACARWLLTKFAPDDHICLWAPNVPEWIIVQYGAALAGLVLVTANPSLRIEELGHVIGHSNAKALIHAAEFRGTDMDAIARAAAPVLDRIDIEEVTSAIAHYRSGVPLPGVSPHAPAQMQFTSGTTGRPKGALLAHRALVTNAAFVAARIGQSGDTVVTPMPLFHTAGSVLNALGAVTSLSTLVLPVMFDPVLMLKTIEREKATVTSGVPTMLSAMIAEIDRGDYDLSSLRLLYSGGAPVAPELLARVEQRFGCKMMSVYGQTELSPIVCATGYDDTVDDRAGTAGRPLPQVEIRIVRPSTEEPLPLNEQGEIQARGYQTMIAYHDEEADTTRTLHADGWLRTGDLGEMDARGYVRVTGRLSDMIIRGGENIYPAEIEAALLRHPSIAEAAVFGVQHPTWGETVAACLRLADGVALPTPDALKDHCRLLLSPQKTPVDWFVVKDFPLTASGKVQKFRLSELALEGGLTSL</sequence>
<comment type="similarity">
    <text evidence="1">Belongs to the ATP-dependent AMP-binding enzyme family.</text>
</comment>
<dbReference type="InterPro" id="IPR025110">
    <property type="entry name" value="AMP-bd_C"/>
</dbReference>
<dbReference type="InterPro" id="IPR042099">
    <property type="entry name" value="ANL_N_sf"/>
</dbReference>
<dbReference type="AlphaFoldDB" id="A0A219B938"/>
<dbReference type="InterPro" id="IPR045851">
    <property type="entry name" value="AMP-bd_C_sf"/>
</dbReference>
<dbReference type="EMBL" id="NFZT01000001">
    <property type="protein sequence ID" value="OWV34791.1"/>
    <property type="molecule type" value="Genomic_DNA"/>
</dbReference>
<dbReference type="Pfam" id="PF00501">
    <property type="entry name" value="AMP-binding"/>
    <property type="match status" value="1"/>
</dbReference>
<feature type="domain" description="AMP-binding enzyme C-terminal" evidence="4">
    <location>
        <begin position="426"/>
        <end position="502"/>
    </location>
</feature>
<evidence type="ECO:0000256" key="2">
    <source>
        <dbReference type="ARBA" id="ARBA00022598"/>
    </source>
</evidence>
<feature type="domain" description="AMP-dependent synthetase/ligase" evidence="3">
    <location>
        <begin position="33"/>
        <end position="374"/>
    </location>
</feature>
<dbReference type="PROSITE" id="PS00455">
    <property type="entry name" value="AMP_BINDING"/>
    <property type="match status" value="1"/>
</dbReference>
<dbReference type="InterPro" id="IPR020845">
    <property type="entry name" value="AMP-binding_CS"/>
</dbReference>
<proteinExistence type="inferred from homology"/>
<dbReference type="OrthoDB" id="9803968at2"/>
<dbReference type="Pfam" id="PF13193">
    <property type="entry name" value="AMP-binding_C"/>
    <property type="match status" value="1"/>
</dbReference>
<protein>
    <submittedName>
        <fullName evidence="5">Long-chain fatty acid--CoA ligase</fullName>
    </submittedName>
</protein>
<gene>
    <name evidence="5" type="ORF">B5C34_13525</name>
</gene>
<name>A0A219B938_9SPHN</name>
<dbReference type="InterPro" id="IPR000873">
    <property type="entry name" value="AMP-dep_synth/lig_dom"/>
</dbReference>
<dbReference type="Proteomes" id="UP000198462">
    <property type="component" value="Unassembled WGS sequence"/>
</dbReference>
<organism evidence="5 6">
    <name type="scientific">Pacificimonas flava</name>
    <dbReference type="NCBI Taxonomy" id="1234595"/>
    <lineage>
        <taxon>Bacteria</taxon>
        <taxon>Pseudomonadati</taxon>
        <taxon>Pseudomonadota</taxon>
        <taxon>Alphaproteobacteria</taxon>
        <taxon>Sphingomonadales</taxon>
        <taxon>Sphingosinicellaceae</taxon>
        <taxon>Pacificimonas</taxon>
    </lineage>
</organism>
<evidence type="ECO:0000259" key="3">
    <source>
        <dbReference type="Pfam" id="PF00501"/>
    </source>
</evidence>
<evidence type="ECO:0000313" key="6">
    <source>
        <dbReference type="Proteomes" id="UP000198462"/>
    </source>
</evidence>
<reference evidence="6" key="1">
    <citation type="submission" date="2017-05" db="EMBL/GenBank/DDBJ databases">
        <authorList>
            <person name="Lin X."/>
        </authorList>
    </citation>
    <scope>NUCLEOTIDE SEQUENCE [LARGE SCALE GENOMIC DNA]</scope>
    <source>
        <strain evidence="6">JLT2012</strain>
    </source>
</reference>
<comment type="caution">
    <text evidence="5">The sequence shown here is derived from an EMBL/GenBank/DDBJ whole genome shotgun (WGS) entry which is preliminary data.</text>
</comment>
<dbReference type="Gene3D" id="3.30.300.30">
    <property type="match status" value="1"/>
</dbReference>